<reference evidence="1" key="1">
    <citation type="submission" date="2016-03" db="EMBL/GenBank/DDBJ databases">
        <title>Mechanisms controlling the formation of the plant cell surface in tip-growing cells are functionally conserved among land plants.</title>
        <authorList>
            <person name="Honkanen S."/>
            <person name="Jones V.A."/>
            <person name="Morieri G."/>
            <person name="Champion C."/>
            <person name="Hetherington A.J."/>
            <person name="Kelly S."/>
            <person name="Saint-Marcoux D."/>
            <person name="Proust H."/>
            <person name="Prescott H."/>
            <person name="Dolan L."/>
        </authorList>
    </citation>
    <scope>NUCLEOTIDE SEQUENCE [LARGE SCALE GENOMIC DNA]</scope>
    <source>
        <tissue evidence="1">Whole gametophyte</tissue>
    </source>
</reference>
<evidence type="ECO:0000313" key="2">
    <source>
        <dbReference type="Proteomes" id="UP000077202"/>
    </source>
</evidence>
<proteinExistence type="predicted"/>
<dbReference type="Proteomes" id="UP000077202">
    <property type="component" value="Unassembled WGS sequence"/>
</dbReference>
<sequence>MTRAAAAAATAAGGSCTVQSLSWTVEVPVGRCFLVSALFCRLFRPRTKSRTALKSRPASCTTHHHITIMSQSLGVDSTHHGPRPINLYNSSKYKLPKLAWRDLNTRIQLLAYNLRTLSQFGLAPANWVKTTGSARGQMFGDRN</sequence>
<dbReference type="PROSITE" id="PS51257">
    <property type="entry name" value="PROKAR_LIPOPROTEIN"/>
    <property type="match status" value="1"/>
</dbReference>
<dbReference type="EMBL" id="LVLJ01001460">
    <property type="protein sequence ID" value="OAE29445.1"/>
    <property type="molecule type" value="Genomic_DNA"/>
</dbReference>
<evidence type="ECO:0000313" key="1">
    <source>
        <dbReference type="EMBL" id="OAE29445.1"/>
    </source>
</evidence>
<organism evidence="1 2">
    <name type="scientific">Marchantia polymorpha subsp. ruderalis</name>
    <dbReference type="NCBI Taxonomy" id="1480154"/>
    <lineage>
        <taxon>Eukaryota</taxon>
        <taxon>Viridiplantae</taxon>
        <taxon>Streptophyta</taxon>
        <taxon>Embryophyta</taxon>
        <taxon>Marchantiophyta</taxon>
        <taxon>Marchantiopsida</taxon>
        <taxon>Marchantiidae</taxon>
        <taxon>Marchantiales</taxon>
        <taxon>Marchantiaceae</taxon>
        <taxon>Marchantia</taxon>
    </lineage>
</organism>
<keyword evidence="2" id="KW-1185">Reference proteome</keyword>
<name>A0A176WB46_MARPO</name>
<comment type="caution">
    <text evidence="1">The sequence shown here is derived from an EMBL/GenBank/DDBJ whole genome shotgun (WGS) entry which is preliminary data.</text>
</comment>
<accession>A0A176WB46</accession>
<dbReference type="AlphaFoldDB" id="A0A176WB46"/>
<gene>
    <name evidence="1" type="ORF">AXG93_4548s1230</name>
</gene>
<protein>
    <submittedName>
        <fullName evidence="1">Uncharacterized protein</fullName>
    </submittedName>
</protein>